<protein>
    <submittedName>
        <fullName evidence="1">Uncharacterized protein</fullName>
    </submittedName>
</protein>
<dbReference type="RefSeq" id="WP_169068691.1">
    <property type="nucleotide sequence ID" value="NZ_SPMY01000120.1"/>
</dbReference>
<gene>
    <name evidence="1" type="ORF">E4Q23_22565</name>
</gene>
<evidence type="ECO:0000313" key="1">
    <source>
        <dbReference type="EMBL" id="NMQ30295.1"/>
    </source>
</evidence>
<dbReference type="EMBL" id="SPMY01000120">
    <property type="protein sequence ID" value="NMQ30295.1"/>
    <property type="molecule type" value="Genomic_DNA"/>
</dbReference>
<evidence type="ECO:0000313" key="2">
    <source>
        <dbReference type="Proteomes" id="UP000749010"/>
    </source>
</evidence>
<keyword evidence="2" id="KW-1185">Reference proteome</keyword>
<reference evidence="1 2" key="1">
    <citation type="submission" date="2019-03" db="EMBL/GenBank/DDBJ databases">
        <title>Metabolic reconstructions from genomes of highly enriched 'Candidatus Accumulibacter' and 'Candidatus Competibacter' bioreactor populations.</title>
        <authorList>
            <person name="Annavajhala M.K."/>
            <person name="Welles L."/>
            <person name="Abbas B."/>
            <person name="Sorokin D."/>
            <person name="Park H."/>
            <person name="Van Loosdrecht M."/>
            <person name="Chandran K."/>
        </authorList>
    </citation>
    <scope>NUCLEOTIDE SEQUENCE [LARGE SCALE GENOMIC DNA]</scope>
    <source>
        <strain evidence="1 2">SBR_S</strain>
    </source>
</reference>
<name>A0ABX1U5H9_9PROT</name>
<dbReference type="Proteomes" id="UP000749010">
    <property type="component" value="Unassembled WGS sequence"/>
</dbReference>
<comment type="caution">
    <text evidence="1">The sequence shown here is derived from an EMBL/GenBank/DDBJ whole genome shotgun (WGS) entry which is preliminary data.</text>
</comment>
<proteinExistence type="predicted"/>
<accession>A0ABX1U5H9</accession>
<organism evidence="1 2">
    <name type="scientific">Candidatus Accumulibacter phosphatis</name>
    <dbReference type="NCBI Taxonomy" id="327160"/>
    <lineage>
        <taxon>Bacteria</taxon>
        <taxon>Pseudomonadati</taxon>
        <taxon>Pseudomonadota</taxon>
        <taxon>Betaproteobacteria</taxon>
        <taxon>Candidatus Accumulibacter</taxon>
    </lineage>
</organism>
<sequence>MAECFGDRLRSMVGSIQEGIDDPVYTGKAQCAHVYFIAHGTGNVTGRSQPLEGEYSKAAAHLHGRQGGDHPF</sequence>